<gene>
    <name evidence="1" type="ORF">JM93_00449</name>
</gene>
<evidence type="ECO:0000313" key="1">
    <source>
        <dbReference type="EMBL" id="TWI92897.1"/>
    </source>
</evidence>
<keyword evidence="2" id="KW-1185">Reference proteome</keyword>
<accession>A0A562TGY4</accession>
<dbReference type="Proteomes" id="UP000320593">
    <property type="component" value="Unassembled WGS sequence"/>
</dbReference>
<reference evidence="1 2" key="1">
    <citation type="submission" date="2019-07" db="EMBL/GenBank/DDBJ databases">
        <title>Genomic Encyclopedia of Archaeal and Bacterial Type Strains, Phase II (KMG-II): from individual species to whole genera.</title>
        <authorList>
            <person name="Goeker M."/>
        </authorList>
    </citation>
    <scope>NUCLEOTIDE SEQUENCE [LARGE SCALE GENOMIC DNA]</scope>
    <source>
        <strain evidence="1 2">ATCC BAA-252</strain>
    </source>
</reference>
<protein>
    <recommendedName>
        <fullName evidence="3">Flagellar assembly protein FliH</fullName>
    </recommendedName>
</protein>
<dbReference type="EMBL" id="VLLF01000001">
    <property type="protein sequence ID" value="TWI92897.1"/>
    <property type="molecule type" value="Genomic_DNA"/>
</dbReference>
<name>A0A562TGY4_9HYPH</name>
<evidence type="ECO:0008006" key="3">
    <source>
        <dbReference type="Google" id="ProtNLM"/>
    </source>
</evidence>
<dbReference type="RefSeq" id="WP_145340422.1">
    <property type="nucleotide sequence ID" value="NZ_SMLY01000087.1"/>
</dbReference>
<comment type="caution">
    <text evidence="1">The sequence shown here is derived from an EMBL/GenBank/DDBJ whole genome shotgun (WGS) entry which is preliminary data.</text>
</comment>
<dbReference type="AlphaFoldDB" id="A0A562TGY4"/>
<evidence type="ECO:0000313" key="2">
    <source>
        <dbReference type="Proteomes" id="UP000320593"/>
    </source>
</evidence>
<proteinExistence type="predicted"/>
<sequence length="210" mass="23366">MPLPAQTILPKLSHPQLENFNKQQQHLIPIVEGEVAEPEPSLEEQLAAEYKRGFAEADTQVAEKAAAELETVRSAHQAEMDALRSCLMDELAGQMAAQIEQGFQTLEDRLSRSAASVLGEVVEDGIRAQMLEAFDKTLRKLLENETATNIAVSGPEILLDPLKDKLGGVGERLVFKPNDAAELKVKVCDTQIETRFTEWMAQLRQMREDQ</sequence>
<organism evidence="1 2">
    <name type="scientific">Roseibium hamelinense</name>
    <dbReference type="NCBI Taxonomy" id="150831"/>
    <lineage>
        <taxon>Bacteria</taxon>
        <taxon>Pseudomonadati</taxon>
        <taxon>Pseudomonadota</taxon>
        <taxon>Alphaproteobacteria</taxon>
        <taxon>Hyphomicrobiales</taxon>
        <taxon>Stappiaceae</taxon>
        <taxon>Roseibium</taxon>
    </lineage>
</organism>
<dbReference type="OrthoDB" id="7677041at2"/>